<accession>A0ABZ0TVA8</accession>
<dbReference type="RefSeq" id="WP_321564840.1">
    <property type="nucleotide sequence ID" value="NZ_CP139558.1"/>
</dbReference>
<evidence type="ECO:0000313" key="2">
    <source>
        <dbReference type="Proteomes" id="UP001324380"/>
    </source>
</evidence>
<organism evidence="1 2">
    <name type="scientific">Mucilaginibacter sabulilitoris</name>
    <dbReference type="NCBI Taxonomy" id="1173583"/>
    <lineage>
        <taxon>Bacteria</taxon>
        <taxon>Pseudomonadati</taxon>
        <taxon>Bacteroidota</taxon>
        <taxon>Sphingobacteriia</taxon>
        <taxon>Sphingobacteriales</taxon>
        <taxon>Sphingobacteriaceae</taxon>
        <taxon>Mucilaginibacter</taxon>
    </lineage>
</organism>
<protein>
    <submittedName>
        <fullName evidence="1">Uncharacterized protein</fullName>
    </submittedName>
</protein>
<name>A0ABZ0TVA8_9SPHI</name>
<keyword evidence="2" id="KW-1185">Reference proteome</keyword>
<gene>
    <name evidence="1" type="ORF">SNE25_09410</name>
</gene>
<sequence>MKIVTILLMAVSAILSVKHGWDAFRPASSGQLKMMAVLGINPGLLPYLRYCPSALACCCFSRRHFYQQPPKCHRHLTANFQGC</sequence>
<dbReference type="Proteomes" id="UP001324380">
    <property type="component" value="Chromosome"/>
</dbReference>
<dbReference type="EMBL" id="CP139558">
    <property type="protein sequence ID" value="WPU95734.1"/>
    <property type="molecule type" value="Genomic_DNA"/>
</dbReference>
<evidence type="ECO:0000313" key="1">
    <source>
        <dbReference type="EMBL" id="WPU95734.1"/>
    </source>
</evidence>
<proteinExistence type="predicted"/>
<reference evidence="1 2" key="1">
    <citation type="submission" date="2023-11" db="EMBL/GenBank/DDBJ databases">
        <title>Analysis of the Genomes of Mucilaginibacter gossypii cycad 4 and M. sabulilitoris SNA2: microbes with the potential for plant growth promotion.</title>
        <authorList>
            <person name="Hirsch A.M."/>
            <person name="Humm E."/>
            <person name="Rubbi M."/>
            <person name="Del Vecchio G."/>
            <person name="Ha S.M."/>
            <person name="Pellegrini M."/>
            <person name="Gunsalus R.P."/>
        </authorList>
    </citation>
    <scope>NUCLEOTIDE SEQUENCE [LARGE SCALE GENOMIC DNA]</scope>
    <source>
        <strain evidence="1 2">SNA2</strain>
    </source>
</reference>